<keyword evidence="1" id="KW-0805">Transcription regulation</keyword>
<dbReference type="InterPro" id="IPR028082">
    <property type="entry name" value="Peripla_BP_I"/>
</dbReference>
<dbReference type="Pfam" id="PF13377">
    <property type="entry name" value="Peripla_BP_3"/>
    <property type="match status" value="1"/>
</dbReference>
<comment type="caution">
    <text evidence="5">The sequence shown here is derived from an EMBL/GenBank/DDBJ whole genome shotgun (WGS) entry which is preliminary data.</text>
</comment>
<dbReference type="Pfam" id="PF00392">
    <property type="entry name" value="GntR"/>
    <property type="match status" value="1"/>
</dbReference>
<dbReference type="CDD" id="cd07377">
    <property type="entry name" value="WHTH_GntR"/>
    <property type="match status" value="1"/>
</dbReference>
<gene>
    <name evidence="5" type="ORF">H9661_09695</name>
</gene>
<dbReference type="InterPro" id="IPR000524">
    <property type="entry name" value="Tscrpt_reg_HTH_GntR"/>
</dbReference>
<sequence>MKHKYEEVEESIIDWAKTGRYKPHEKIPTESELMEIFKVSRHTIRKAIGDLVSLQYVYRIQGSGIYLSNWTENSTNIIDTKNVAVLTTHISNYIFPDIIRGMEDTLYSESYSLLLSSTNNNVMFENSNLKNLLAHKIDGLILEPTKSAYQSQNIGYLNNIIDKNIPFVMINACYAGLDSPSLRVDDFKGGKLATNHLISLGHTNLMGIFKVDDSQGINRMNGFISECQENNIAPIPGQILTYLSEEITTSLPPKIEYALKSVKKPTGIFCYNDEIAFMVLTIAEKLNLRVPEDLSIVGFDDSHLAVVMNPNLTSITHPKEQMGKDAANLIIKLINNNNKFEPTDSILYDPELVVRNSTCEIKK</sequence>
<dbReference type="InterPro" id="IPR036388">
    <property type="entry name" value="WH-like_DNA-bd_sf"/>
</dbReference>
<evidence type="ECO:0000256" key="3">
    <source>
        <dbReference type="ARBA" id="ARBA00023163"/>
    </source>
</evidence>
<keyword evidence="6" id="KW-1185">Reference proteome</keyword>
<keyword evidence="3" id="KW-0804">Transcription</keyword>
<dbReference type="PRINTS" id="PR00035">
    <property type="entry name" value="HTHGNTR"/>
</dbReference>
<dbReference type="SUPFAM" id="SSF46785">
    <property type="entry name" value="Winged helix' DNA-binding domain"/>
    <property type="match status" value="1"/>
</dbReference>
<reference evidence="5 6" key="1">
    <citation type="submission" date="2020-08" db="EMBL/GenBank/DDBJ databases">
        <title>A Genomic Blueprint of the Chicken Gut Microbiome.</title>
        <authorList>
            <person name="Gilroy R."/>
            <person name="Ravi A."/>
            <person name="Getino M."/>
            <person name="Pursley I."/>
            <person name="Horton D.L."/>
            <person name="Alikhan N.-F."/>
            <person name="Baker D."/>
            <person name="Gharbi K."/>
            <person name="Hall N."/>
            <person name="Watson M."/>
            <person name="Adriaenssens E.M."/>
            <person name="Foster-Nyarko E."/>
            <person name="Jarju S."/>
            <person name="Secka A."/>
            <person name="Antonio M."/>
            <person name="Oren A."/>
            <person name="Chaudhuri R."/>
            <person name="La Ragione R.M."/>
            <person name="Hildebrand F."/>
            <person name="Pallen M.J."/>
        </authorList>
    </citation>
    <scope>NUCLEOTIDE SEQUENCE [LARGE SCALE GENOMIC DNA]</scope>
    <source>
        <strain evidence="5 6">Sa3CVN1</strain>
    </source>
</reference>
<organism evidence="5 6">
    <name type="scientific">Clostridium cibarium</name>
    <dbReference type="NCBI Taxonomy" id="2762247"/>
    <lineage>
        <taxon>Bacteria</taxon>
        <taxon>Bacillati</taxon>
        <taxon>Bacillota</taxon>
        <taxon>Clostridia</taxon>
        <taxon>Eubacteriales</taxon>
        <taxon>Clostridiaceae</taxon>
        <taxon>Clostridium</taxon>
    </lineage>
</organism>
<proteinExistence type="predicted"/>
<accession>A0ABR8PTY1</accession>
<dbReference type="PROSITE" id="PS50949">
    <property type="entry name" value="HTH_GNTR"/>
    <property type="match status" value="1"/>
</dbReference>
<dbReference type="SMART" id="SM00345">
    <property type="entry name" value="HTH_GNTR"/>
    <property type="match status" value="1"/>
</dbReference>
<evidence type="ECO:0000256" key="1">
    <source>
        <dbReference type="ARBA" id="ARBA00023015"/>
    </source>
</evidence>
<dbReference type="PANTHER" id="PTHR30146">
    <property type="entry name" value="LACI-RELATED TRANSCRIPTIONAL REPRESSOR"/>
    <property type="match status" value="1"/>
</dbReference>
<dbReference type="SUPFAM" id="SSF53822">
    <property type="entry name" value="Periplasmic binding protein-like I"/>
    <property type="match status" value="1"/>
</dbReference>
<dbReference type="InterPro" id="IPR036390">
    <property type="entry name" value="WH_DNA-bd_sf"/>
</dbReference>
<dbReference type="PANTHER" id="PTHR30146:SF150">
    <property type="entry name" value="ARABINOSE METABOLISM TRANSCRIPTIONAL REPRESSOR"/>
    <property type="match status" value="1"/>
</dbReference>
<dbReference type="Proteomes" id="UP000627781">
    <property type="component" value="Unassembled WGS sequence"/>
</dbReference>
<dbReference type="RefSeq" id="WP_191768508.1">
    <property type="nucleotide sequence ID" value="NZ_JACSRA010000013.1"/>
</dbReference>
<dbReference type="CDD" id="cd01541">
    <property type="entry name" value="PBP1_AraR"/>
    <property type="match status" value="1"/>
</dbReference>
<dbReference type="InterPro" id="IPR033532">
    <property type="entry name" value="AraR_ligand_bind_dom"/>
</dbReference>
<evidence type="ECO:0000313" key="6">
    <source>
        <dbReference type="Proteomes" id="UP000627781"/>
    </source>
</evidence>
<dbReference type="EMBL" id="JACSRA010000013">
    <property type="protein sequence ID" value="MBD7911628.1"/>
    <property type="molecule type" value="Genomic_DNA"/>
</dbReference>
<evidence type="ECO:0000313" key="5">
    <source>
        <dbReference type="EMBL" id="MBD7911628.1"/>
    </source>
</evidence>
<dbReference type="Gene3D" id="3.40.50.2300">
    <property type="match status" value="2"/>
</dbReference>
<dbReference type="InterPro" id="IPR046335">
    <property type="entry name" value="LacI/GalR-like_sensor"/>
</dbReference>
<dbReference type="Gene3D" id="1.10.10.10">
    <property type="entry name" value="Winged helix-like DNA-binding domain superfamily/Winged helix DNA-binding domain"/>
    <property type="match status" value="1"/>
</dbReference>
<keyword evidence="2" id="KW-0238">DNA-binding</keyword>
<feature type="domain" description="HTH gntR-type" evidence="4">
    <location>
        <begin position="2"/>
        <end position="70"/>
    </location>
</feature>
<protein>
    <submittedName>
        <fullName evidence="5">GntR family transcriptional regulator</fullName>
    </submittedName>
</protein>
<name>A0ABR8PTY1_9CLOT</name>
<evidence type="ECO:0000259" key="4">
    <source>
        <dbReference type="PROSITE" id="PS50949"/>
    </source>
</evidence>
<evidence type="ECO:0000256" key="2">
    <source>
        <dbReference type="ARBA" id="ARBA00023125"/>
    </source>
</evidence>